<evidence type="ECO:0000313" key="1">
    <source>
        <dbReference type="EMBL" id="GFS55653.1"/>
    </source>
</evidence>
<gene>
    <name evidence="1" type="primary">X975_16533</name>
    <name evidence="1" type="ORF">NPIL_190051</name>
    <name evidence="2" type="ORF">NPIL_624251</name>
</gene>
<sequence length="112" mass="12778">MSHQAIAKWCSMFENGRSHIDDTEREGRPSTATNSEIAALMNEYILANRRITIDEISNKVDISHGSVHKIIAGHPQFHKVCARWVPRLLTEEHKGKGFESAFAFLQRYQKEG</sequence>
<dbReference type="EMBL" id="BMAW01092592">
    <property type="protein sequence ID" value="GFS55653.1"/>
    <property type="molecule type" value="Genomic_DNA"/>
</dbReference>
<feature type="non-terminal residue" evidence="1">
    <location>
        <position position="112"/>
    </location>
</feature>
<dbReference type="OrthoDB" id="6429233at2759"/>
<dbReference type="Proteomes" id="UP000887013">
    <property type="component" value="Unassembled WGS sequence"/>
</dbReference>
<dbReference type="EMBL" id="BMAW01114785">
    <property type="protein sequence ID" value="GFT63350.1"/>
    <property type="molecule type" value="Genomic_DNA"/>
</dbReference>
<dbReference type="InterPro" id="IPR052709">
    <property type="entry name" value="Transposase-MT_Hybrid"/>
</dbReference>
<keyword evidence="3" id="KW-1185">Reference proteome</keyword>
<organism evidence="1 3">
    <name type="scientific">Nephila pilipes</name>
    <name type="common">Giant wood spider</name>
    <name type="synonym">Nephila maculata</name>
    <dbReference type="NCBI Taxonomy" id="299642"/>
    <lineage>
        <taxon>Eukaryota</taxon>
        <taxon>Metazoa</taxon>
        <taxon>Ecdysozoa</taxon>
        <taxon>Arthropoda</taxon>
        <taxon>Chelicerata</taxon>
        <taxon>Arachnida</taxon>
        <taxon>Araneae</taxon>
        <taxon>Araneomorphae</taxon>
        <taxon>Entelegynae</taxon>
        <taxon>Araneoidea</taxon>
        <taxon>Nephilidae</taxon>
        <taxon>Nephila</taxon>
    </lineage>
</organism>
<dbReference type="AlphaFoldDB" id="A0A8X6JS13"/>
<name>A0A8X6JS13_NEPPI</name>
<accession>A0A8X6JS13</accession>
<dbReference type="PANTHER" id="PTHR46060">
    <property type="entry name" value="MARINER MOS1 TRANSPOSASE-LIKE PROTEIN"/>
    <property type="match status" value="1"/>
</dbReference>
<comment type="caution">
    <text evidence="1">The sequence shown here is derived from an EMBL/GenBank/DDBJ whole genome shotgun (WGS) entry which is preliminary data.</text>
</comment>
<proteinExistence type="predicted"/>
<reference evidence="1" key="1">
    <citation type="submission" date="2020-08" db="EMBL/GenBank/DDBJ databases">
        <title>Multicomponent nature underlies the extraordinary mechanical properties of spider dragline silk.</title>
        <authorList>
            <person name="Kono N."/>
            <person name="Nakamura H."/>
            <person name="Mori M."/>
            <person name="Yoshida Y."/>
            <person name="Ohtoshi R."/>
            <person name="Malay A.D."/>
            <person name="Moran D.A.P."/>
            <person name="Tomita M."/>
            <person name="Numata K."/>
            <person name="Arakawa K."/>
        </authorList>
    </citation>
    <scope>NUCLEOTIDE SEQUENCE</scope>
</reference>
<evidence type="ECO:0000313" key="2">
    <source>
        <dbReference type="EMBL" id="GFT63350.1"/>
    </source>
</evidence>
<evidence type="ECO:0000313" key="3">
    <source>
        <dbReference type="Proteomes" id="UP000887013"/>
    </source>
</evidence>
<dbReference type="PANTHER" id="PTHR46060:SF1">
    <property type="entry name" value="MARINER MOS1 TRANSPOSASE-LIKE PROTEIN"/>
    <property type="match status" value="1"/>
</dbReference>
<protein>
    <submittedName>
        <fullName evidence="1">Histone-lysine N-methyltransferase SETMAR</fullName>
    </submittedName>
</protein>